<evidence type="ECO:0000259" key="3">
    <source>
        <dbReference type="Pfam" id="PF01408"/>
    </source>
</evidence>
<protein>
    <submittedName>
        <fullName evidence="5">Predicted dehydrogenase</fullName>
    </submittedName>
</protein>
<dbReference type="InterPro" id="IPR000683">
    <property type="entry name" value="Gfo/Idh/MocA-like_OxRdtase_N"/>
</dbReference>
<dbReference type="Proteomes" id="UP000198741">
    <property type="component" value="Chromosome I"/>
</dbReference>
<keyword evidence="6" id="KW-1185">Reference proteome</keyword>
<dbReference type="AlphaFoldDB" id="A0A1H0RR02"/>
<reference evidence="5 6" key="1">
    <citation type="submission" date="2016-10" db="EMBL/GenBank/DDBJ databases">
        <authorList>
            <person name="de Groot N.N."/>
        </authorList>
    </citation>
    <scope>NUCLEOTIDE SEQUENCE [LARGE SCALE GENOMIC DNA]</scope>
    <source>
        <strain evidence="6">P4-7,KCTC 19426,CECT 7604</strain>
    </source>
</reference>
<evidence type="ECO:0000313" key="6">
    <source>
        <dbReference type="Proteomes" id="UP000198741"/>
    </source>
</evidence>
<dbReference type="OrthoDB" id="256869at2"/>
<gene>
    <name evidence="5" type="ORF">SAMN04515671_3706</name>
</gene>
<dbReference type="InterPro" id="IPR036291">
    <property type="entry name" value="NAD(P)-bd_dom_sf"/>
</dbReference>
<dbReference type="STRING" id="1090615.SAMN04515671_3706"/>
<dbReference type="Pfam" id="PF01408">
    <property type="entry name" value="GFO_IDH_MocA"/>
    <property type="match status" value="1"/>
</dbReference>
<comment type="similarity">
    <text evidence="1">Belongs to the Gfo/Idh/MocA family.</text>
</comment>
<evidence type="ECO:0000259" key="4">
    <source>
        <dbReference type="Pfam" id="PF22725"/>
    </source>
</evidence>
<dbReference type="Pfam" id="PF22725">
    <property type="entry name" value="GFO_IDH_MocA_C3"/>
    <property type="match status" value="1"/>
</dbReference>
<feature type="domain" description="GFO/IDH/MocA-like oxidoreductase" evidence="4">
    <location>
        <begin position="133"/>
        <end position="249"/>
    </location>
</feature>
<dbReference type="Gene3D" id="3.30.360.10">
    <property type="entry name" value="Dihydrodipicolinate Reductase, domain 2"/>
    <property type="match status" value="1"/>
</dbReference>
<dbReference type="RefSeq" id="WP_090478707.1">
    <property type="nucleotide sequence ID" value="NZ_LT629710.1"/>
</dbReference>
<keyword evidence="2" id="KW-0560">Oxidoreductase</keyword>
<accession>A0A1H0RR02</accession>
<organism evidence="5 6">
    <name type="scientific">Nakamurella panacisegetis</name>
    <dbReference type="NCBI Taxonomy" id="1090615"/>
    <lineage>
        <taxon>Bacteria</taxon>
        <taxon>Bacillati</taxon>
        <taxon>Actinomycetota</taxon>
        <taxon>Actinomycetes</taxon>
        <taxon>Nakamurellales</taxon>
        <taxon>Nakamurellaceae</taxon>
        <taxon>Nakamurella</taxon>
    </lineage>
</organism>
<evidence type="ECO:0000256" key="1">
    <source>
        <dbReference type="ARBA" id="ARBA00010928"/>
    </source>
</evidence>
<feature type="domain" description="Gfo/Idh/MocA-like oxidoreductase N-terminal" evidence="3">
    <location>
        <begin position="6"/>
        <end position="124"/>
    </location>
</feature>
<evidence type="ECO:0000256" key="2">
    <source>
        <dbReference type="ARBA" id="ARBA00023002"/>
    </source>
</evidence>
<dbReference type="InterPro" id="IPR055170">
    <property type="entry name" value="GFO_IDH_MocA-like_dom"/>
</dbReference>
<dbReference type="Gene3D" id="3.40.50.720">
    <property type="entry name" value="NAD(P)-binding Rossmann-like Domain"/>
    <property type="match status" value="1"/>
</dbReference>
<name>A0A1H0RR02_9ACTN</name>
<dbReference type="GO" id="GO:0000166">
    <property type="term" value="F:nucleotide binding"/>
    <property type="evidence" value="ECO:0007669"/>
    <property type="project" value="InterPro"/>
</dbReference>
<dbReference type="SUPFAM" id="SSF55347">
    <property type="entry name" value="Glyceraldehyde-3-phosphate dehydrogenase-like, C-terminal domain"/>
    <property type="match status" value="1"/>
</dbReference>
<sequence length="348" mass="36916">MTIPPVRWALVGYGSGGRVFHAPMLAGADGVELVAVVTGDPGRRAEVADRLPSARAVSDLTELPDLGVAAVTITTPPATHTDLAHRALDLGLDVVVDKPFALTEAAARRLVDHARDAGRMLTVYQNRRWDTDFLTVRRLIADGRLGRVHRFVSRIDRLRPVRPGWATAVSTGGGTLLDLGPHLIDQALQLFGPVARLHAQLRAIRPGSGAEDEVELHLEHAGGVFSTIAAGMASAAEGPRLQVNGDRGGYLVDGFDVQEAQLKSGASPRTLGDAWGVEPPSGFGRLTTADGTVVVPSERGRWDWFYPAAAAAVRGEGPVPVDPNDAVATARIIDQARISAAEHRVVEV</sequence>
<evidence type="ECO:0000313" key="5">
    <source>
        <dbReference type="EMBL" id="SDP31830.1"/>
    </source>
</evidence>
<dbReference type="PANTHER" id="PTHR43708">
    <property type="entry name" value="CONSERVED EXPRESSED OXIDOREDUCTASE (EUROFUNG)"/>
    <property type="match status" value="1"/>
</dbReference>
<dbReference type="EMBL" id="LT629710">
    <property type="protein sequence ID" value="SDP31830.1"/>
    <property type="molecule type" value="Genomic_DNA"/>
</dbReference>
<proteinExistence type="inferred from homology"/>
<dbReference type="GO" id="GO:0016491">
    <property type="term" value="F:oxidoreductase activity"/>
    <property type="evidence" value="ECO:0007669"/>
    <property type="project" value="UniProtKB-KW"/>
</dbReference>
<dbReference type="SUPFAM" id="SSF51735">
    <property type="entry name" value="NAD(P)-binding Rossmann-fold domains"/>
    <property type="match status" value="1"/>
</dbReference>
<dbReference type="InterPro" id="IPR051317">
    <property type="entry name" value="Gfo/Idh/MocA_oxidoreduct"/>
</dbReference>
<dbReference type="PANTHER" id="PTHR43708:SF5">
    <property type="entry name" value="CONSERVED EXPRESSED OXIDOREDUCTASE (EUROFUNG)-RELATED"/>
    <property type="match status" value="1"/>
</dbReference>